<evidence type="ECO:0000256" key="3">
    <source>
        <dbReference type="ARBA" id="ARBA00022777"/>
    </source>
</evidence>
<name>A0ABW3YNW0_9ACTN</name>
<dbReference type="RefSeq" id="WP_377576738.1">
    <property type="nucleotide sequence ID" value="NZ_JBHTMP010000066.1"/>
</dbReference>
<dbReference type="PANTHER" id="PTHR23117:SF13">
    <property type="entry name" value="GUANYLATE KINASE"/>
    <property type="match status" value="1"/>
</dbReference>
<gene>
    <name evidence="5" type="ORF">ACFQ4H_28645</name>
</gene>
<dbReference type="PANTHER" id="PTHR23117">
    <property type="entry name" value="GUANYLATE KINASE-RELATED"/>
    <property type="match status" value="1"/>
</dbReference>
<protein>
    <submittedName>
        <fullName evidence="5">Guanylate kinase</fullName>
    </submittedName>
</protein>
<dbReference type="Gene3D" id="3.30.63.10">
    <property type="entry name" value="Guanylate Kinase phosphate binding domain"/>
    <property type="match status" value="1"/>
</dbReference>
<dbReference type="InterPro" id="IPR008144">
    <property type="entry name" value="Guanylate_kin-like_dom"/>
</dbReference>
<dbReference type="Proteomes" id="UP001597260">
    <property type="component" value="Unassembled WGS sequence"/>
</dbReference>
<proteinExistence type="inferred from homology"/>
<evidence type="ECO:0000313" key="5">
    <source>
        <dbReference type="EMBL" id="MFD1325061.1"/>
    </source>
</evidence>
<comment type="caution">
    <text evidence="5">The sequence shown here is derived from an EMBL/GenBank/DDBJ whole genome shotgun (WGS) entry which is preliminary data.</text>
</comment>
<dbReference type="GO" id="GO:0016301">
    <property type="term" value="F:kinase activity"/>
    <property type="evidence" value="ECO:0007669"/>
    <property type="project" value="UniProtKB-KW"/>
</dbReference>
<accession>A0ABW3YNW0</accession>
<dbReference type="CDD" id="cd00071">
    <property type="entry name" value="GMPK"/>
    <property type="match status" value="1"/>
</dbReference>
<dbReference type="InterPro" id="IPR008145">
    <property type="entry name" value="GK/Ca_channel_bsu"/>
</dbReference>
<keyword evidence="2" id="KW-0808">Transferase</keyword>
<dbReference type="SMART" id="SM00072">
    <property type="entry name" value="GuKc"/>
    <property type="match status" value="1"/>
</dbReference>
<dbReference type="SUPFAM" id="SSF52540">
    <property type="entry name" value="P-loop containing nucleoside triphosphate hydrolases"/>
    <property type="match status" value="1"/>
</dbReference>
<dbReference type="EMBL" id="JBHTMP010000066">
    <property type="protein sequence ID" value="MFD1325061.1"/>
    <property type="molecule type" value="Genomic_DNA"/>
</dbReference>
<evidence type="ECO:0000259" key="4">
    <source>
        <dbReference type="PROSITE" id="PS50052"/>
    </source>
</evidence>
<dbReference type="PROSITE" id="PS50052">
    <property type="entry name" value="GUANYLATE_KINASE_2"/>
    <property type="match status" value="1"/>
</dbReference>
<keyword evidence="3 5" id="KW-0418">Kinase</keyword>
<dbReference type="InterPro" id="IPR027417">
    <property type="entry name" value="P-loop_NTPase"/>
</dbReference>
<reference evidence="6" key="1">
    <citation type="journal article" date="2019" name="Int. J. Syst. Evol. Microbiol.">
        <title>The Global Catalogue of Microorganisms (GCM) 10K type strain sequencing project: providing services to taxonomists for standard genome sequencing and annotation.</title>
        <authorList>
            <consortium name="The Broad Institute Genomics Platform"/>
            <consortium name="The Broad Institute Genome Sequencing Center for Infectious Disease"/>
            <person name="Wu L."/>
            <person name="Ma J."/>
        </authorList>
    </citation>
    <scope>NUCLEOTIDE SEQUENCE [LARGE SCALE GENOMIC DNA]</scope>
    <source>
        <strain evidence="6">JCM 31037</strain>
    </source>
</reference>
<evidence type="ECO:0000313" key="6">
    <source>
        <dbReference type="Proteomes" id="UP001597260"/>
    </source>
</evidence>
<evidence type="ECO:0000256" key="1">
    <source>
        <dbReference type="ARBA" id="ARBA00005790"/>
    </source>
</evidence>
<comment type="similarity">
    <text evidence="1">Belongs to the guanylate kinase family.</text>
</comment>
<keyword evidence="6" id="KW-1185">Reference proteome</keyword>
<dbReference type="Gene3D" id="3.40.50.300">
    <property type="entry name" value="P-loop containing nucleotide triphosphate hydrolases"/>
    <property type="match status" value="1"/>
</dbReference>
<feature type="domain" description="Guanylate kinase-like" evidence="4">
    <location>
        <begin position="11"/>
        <end position="177"/>
    </location>
</feature>
<evidence type="ECO:0000256" key="2">
    <source>
        <dbReference type="ARBA" id="ARBA00022679"/>
    </source>
</evidence>
<organism evidence="5 6">
    <name type="scientific">Micromonospora sonneratiae</name>
    <dbReference type="NCBI Taxonomy" id="1184706"/>
    <lineage>
        <taxon>Bacteria</taxon>
        <taxon>Bacillati</taxon>
        <taxon>Actinomycetota</taxon>
        <taxon>Actinomycetes</taxon>
        <taxon>Micromonosporales</taxon>
        <taxon>Micromonosporaceae</taxon>
        <taxon>Micromonospora</taxon>
    </lineage>
</organism>
<sequence length="177" mass="19030">MSMDDGARPAAWLTVLAGPSGVGGGGVVGMVRARTPWVWVSVPVTTRPIRDHEVDGEDRRFVDRAEFERMIVGGQLLEWAECGGHLFGTPAEPIRARLDLGRPVLLKIDLSGARQVRAAMPGARLVFLAPPGTHCHADVEREFDTTVVNDCVERATDQLVGLLGCSFLTPARPHASG</sequence>
<dbReference type="Pfam" id="PF00625">
    <property type="entry name" value="Guanylate_kin"/>
    <property type="match status" value="1"/>
</dbReference>